<reference evidence="1 2" key="1">
    <citation type="submission" date="2018-06" db="EMBL/GenBank/DDBJ databases">
        <authorList>
            <consortium name="Pathogen Informatics"/>
            <person name="Doyle S."/>
        </authorList>
    </citation>
    <scope>NUCLEOTIDE SEQUENCE [LARGE SCALE GENOMIC DNA]</scope>
    <source>
        <strain evidence="1 2">NCTC10786</strain>
    </source>
</reference>
<dbReference type="InterPro" id="IPR028082">
    <property type="entry name" value="Peripla_BP_I"/>
</dbReference>
<dbReference type="EMBL" id="UAVY01000001">
    <property type="protein sequence ID" value="SQB21930.1"/>
    <property type="molecule type" value="Genomic_DNA"/>
</dbReference>
<dbReference type="AlphaFoldDB" id="A0A2X2X6Z8"/>
<sequence>MRLASFDDHYLYDSLTIPVDTIRQDNHQLAWHCFDLIGKLIEGENPEPLQRKLKATLQRRYKTEKTDAIVCPDTLIKRIGEPLANGIFFRHETQILNSSG</sequence>
<protein>
    <submittedName>
        <fullName evidence="1">D-fructose-responsive transcription factor</fullName>
    </submittedName>
</protein>
<dbReference type="Gene3D" id="3.40.50.2300">
    <property type="match status" value="1"/>
</dbReference>
<dbReference type="Proteomes" id="UP000251584">
    <property type="component" value="Unassembled WGS sequence"/>
</dbReference>
<dbReference type="SUPFAM" id="SSF53822">
    <property type="entry name" value="Periplasmic binding protein-like I"/>
    <property type="match status" value="1"/>
</dbReference>
<gene>
    <name evidence="1" type="ORF">NCTC10786_01152</name>
</gene>
<organism evidence="1 2">
    <name type="scientific">Citrobacter koseri</name>
    <name type="common">Citrobacter diversus</name>
    <dbReference type="NCBI Taxonomy" id="545"/>
    <lineage>
        <taxon>Bacteria</taxon>
        <taxon>Pseudomonadati</taxon>
        <taxon>Pseudomonadota</taxon>
        <taxon>Gammaproteobacteria</taxon>
        <taxon>Enterobacterales</taxon>
        <taxon>Enterobacteriaceae</taxon>
        <taxon>Citrobacter</taxon>
    </lineage>
</organism>
<accession>A0A2X2X6Z8</accession>
<proteinExistence type="predicted"/>
<evidence type="ECO:0000313" key="1">
    <source>
        <dbReference type="EMBL" id="SQB21930.1"/>
    </source>
</evidence>
<name>A0A2X2X6Z8_CITKO</name>
<evidence type="ECO:0000313" key="2">
    <source>
        <dbReference type="Proteomes" id="UP000251584"/>
    </source>
</evidence>